<organism evidence="2 3">
    <name type="scientific">Cellulomonas flavigena (strain ATCC 482 / DSM 20109 / BCRC 11376 / JCM 18109 / NBRC 3775 / NCIMB 8073 / NRS 134)</name>
    <dbReference type="NCBI Taxonomy" id="446466"/>
    <lineage>
        <taxon>Bacteria</taxon>
        <taxon>Bacillati</taxon>
        <taxon>Actinomycetota</taxon>
        <taxon>Actinomycetes</taxon>
        <taxon>Micrococcales</taxon>
        <taxon>Cellulomonadaceae</taxon>
        <taxon>Cellulomonas</taxon>
    </lineage>
</organism>
<sequence length="62" mass="6610">MRPVARGVDAVEALEDVRQVLGGDALSDVVDPQPDTESAPLRPEHHELAGRAWVDLPAARAS</sequence>
<evidence type="ECO:0000313" key="2">
    <source>
        <dbReference type="EMBL" id="ADG76094.1"/>
    </source>
</evidence>
<name>D5ULY8_CELFN</name>
<gene>
    <name evidence="2" type="ordered locus">Cfla_3212</name>
</gene>
<proteinExistence type="predicted"/>
<reference evidence="2 3" key="1">
    <citation type="journal article" date="2010" name="Stand. Genomic Sci.">
        <title>Complete genome sequence of Cellulomonas flavigena type strain (134).</title>
        <authorList>
            <person name="Abt B."/>
            <person name="Foster B."/>
            <person name="Lapidus A."/>
            <person name="Clum A."/>
            <person name="Sun H."/>
            <person name="Pukall R."/>
            <person name="Lucas S."/>
            <person name="Glavina Del Rio T."/>
            <person name="Nolan M."/>
            <person name="Tice H."/>
            <person name="Cheng J.F."/>
            <person name="Pitluck S."/>
            <person name="Liolios K."/>
            <person name="Ivanova N."/>
            <person name="Mavromatis K."/>
            <person name="Ovchinnikova G."/>
            <person name="Pati A."/>
            <person name="Goodwin L."/>
            <person name="Chen A."/>
            <person name="Palaniappan K."/>
            <person name="Land M."/>
            <person name="Hauser L."/>
            <person name="Chang Y.J."/>
            <person name="Jeffries C.D."/>
            <person name="Rohde M."/>
            <person name="Goker M."/>
            <person name="Woyke T."/>
            <person name="Bristow J."/>
            <person name="Eisen J.A."/>
            <person name="Markowitz V."/>
            <person name="Hugenholtz P."/>
            <person name="Kyrpides N.C."/>
            <person name="Klenk H.P."/>
        </authorList>
    </citation>
    <scope>NUCLEOTIDE SEQUENCE [LARGE SCALE GENOMIC DNA]</scope>
    <source>
        <strain evidence="3">ATCC 482 / DSM 20109 / BCRC 11376 / JCM 18109 / NBRC 3775 / NCIMB 8073 / NRS 134</strain>
    </source>
</reference>
<keyword evidence="3" id="KW-1185">Reference proteome</keyword>
<evidence type="ECO:0000313" key="3">
    <source>
        <dbReference type="Proteomes" id="UP000000849"/>
    </source>
</evidence>
<dbReference type="AlphaFoldDB" id="D5ULY8"/>
<accession>D5ULY8</accession>
<dbReference type="KEGG" id="cfl:Cfla_3212"/>
<feature type="region of interest" description="Disordered" evidence="1">
    <location>
        <begin position="25"/>
        <end position="46"/>
    </location>
</feature>
<evidence type="ECO:0000256" key="1">
    <source>
        <dbReference type="SAM" id="MobiDB-lite"/>
    </source>
</evidence>
<dbReference type="HOGENOM" id="CLU_2895763_0_0_11"/>
<dbReference type="Proteomes" id="UP000000849">
    <property type="component" value="Chromosome"/>
</dbReference>
<dbReference type="STRING" id="446466.Cfla_3212"/>
<protein>
    <submittedName>
        <fullName evidence="2">Uncharacterized protein</fullName>
    </submittedName>
</protein>
<dbReference type="EMBL" id="CP001964">
    <property type="protein sequence ID" value="ADG76094.1"/>
    <property type="molecule type" value="Genomic_DNA"/>
</dbReference>